<evidence type="ECO:0000313" key="3">
    <source>
        <dbReference type="EMBL" id="PWB70441.1"/>
    </source>
</evidence>
<reference evidence="3 4" key="1">
    <citation type="journal article" date="2018" name="ISME J.">
        <title>A methanotrophic archaeon couples anaerobic oxidation of methane to Fe(III) reduction.</title>
        <authorList>
            <person name="Cai C."/>
            <person name="Leu A.O."/>
            <person name="Xie G.J."/>
            <person name="Guo J."/>
            <person name="Feng Y."/>
            <person name="Zhao J.X."/>
            <person name="Tyson G.W."/>
            <person name="Yuan Z."/>
            <person name="Hu S."/>
        </authorList>
    </citation>
    <scope>NUCLEOTIDE SEQUENCE [LARGE SCALE GENOMIC DNA]</scope>
    <source>
        <strain evidence="3">FeB_12</strain>
    </source>
</reference>
<dbReference type="InterPro" id="IPR006626">
    <property type="entry name" value="PbH1"/>
</dbReference>
<proteinExistence type="predicted"/>
<dbReference type="InterPro" id="IPR012334">
    <property type="entry name" value="Pectin_lyas_fold"/>
</dbReference>
<feature type="chain" id="PRO_5032547981" description="FlgD/Vpr Ig-like domain-containing protein" evidence="1">
    <location>
        <begin position="26"/>
        <end position="862"/>
    </location>
</feature>
<dbReference type="Gene3D" id="2.160.20.10">
    <property type="entry name" value="Single-stranded right-handed beta-helix, Pectin lyase-like"/>
    <property type="match status" value="1"/>
</dbReference>
<dbReference type="SMART" id="SM00710">
    <property type="entry name" value="PbH1"/>
    <property type="match status" value="9"/>
</dbReference>
<dbReference type="Gene3D" id="2.60.40.4070">
    <property type="match status" value="1"/>
</dbReference>
<protein>
    <recommendedName>
        <fullName evidence="2">FlgD/Vpr Ig-like domain-containing protein</fullName>
    </recommendedName>
</protein>
<sequence>MPTKRTLTLLWLVLLPVAYFLPSSAQSAHFLVTSAVDAADPSPGDGICGDSSGCTFRAAIDEANALAGPDTITFSAGLPSIFLTLGPVEFLDSGTVTQGNAGETVVDGLLNNYNSSLAKLASGCTIAGMEFRRSRAHGIEIIGAANRIGGDMFSERVIISGCGLDYDSASGIWIHGQGASTNVIANCLIGVTANGGAAAPNPYGITIGTLASGNRIGDSVPTGRNVISGNLCYGVRITGNATANRVLNSVVGCDITGARAVPNGYGGLLIDAGARANRIGGDSIWTRNLISGNNAAGITIQGSESDSNVIAGNLIGLDATGVLPLGNVGAGVLIRDRAHHTLIGDSAIPRSNVITGNAGDGVRIVGVGCDENRIVASFIGVDTSGYAGIGNGLSSGHGVFVGEGASRNAIGSIGDSTGNVISGNWGSGVCLSGGGQNVVVGNCIGVSVGSISSAPNATGVTIRDGSSLNIIGGTAPGAGNVISGNRGALFPLGTGVAILGAGSDHNFVMGNMIGADITGTRALRNGSCGVLIADGAQFNEIGGSAAVQRNVISGNGYGNVNVELGSGVHLFGIGTSHNLIRGNYIGVGIDGNSPILNLGNGVGIYGGATDNIIGGDSLADGNLIVANGAYGVYFADSATRSNTVRWNPIYDNDSMGIIIRRGAQNGVQTPELTRARPDTVYGTSAAFDGTIDIYRAAPDLSGAGEGKVMLGTGRVDSTGHFRVAIIGANIGDTVTAIVTDVTGSTSQFANNIIVQDPLSVDDAGSESNLPTSFALSQNYPNPFNLTTVIEYALPRTAAVELAVYDLLGRKVANLVSGTRQAGIHKVLWSGTDNQGRPAGSGVYFYRLTTGNLLLANKMLLLK</sequence>
<feature type="domain" description="FlgD/Vpr Ig-like" evidence="2">
    <location>
        <begin position="789"/>
        <end position="848"/>
    </location>
</feature>
<dbReference type="SUPFAM" id="SSF51126">
    <property type="entry name" value="Pectin lyase-like"/>
    <property type="match status" value="1"/>
</dbReference>
<dbReference type="Pfam" id="PF13860">
    <property type="entry name" value="FlgD_ig"/>
    <property type="match status" value="1"/>
</dbReference>
<dbReference type="AlphaFoldDB" id="A0A855X113"/>
<name>A0A855X113_9BACT</name>
<dbReference type="InterPro" id="IPR011050">
    <property type="entry name" value="Pectin_lyase_fold/virulence"/>
</dbReference>
<dbReference type="NCBIfam" id="TIGR04183">
    <property type="entry name" value="Por_Secre_tail"/>
    <property type="match status" value="1"/>
</dbReference>
<accession>A0A855X113</accession>
<dbReference type="InterPro" id="IPR025965">
    <property type="entry name" value="FlgD/Vpr_Ig-like"/>
</dbReference>
<evidence type="ECO:0000259" key="2">
    <source>
        <dbReference type="Pfam" id="PF13860"/>
    </source>
</evidence>
<keyword evidence="1" id="KW-0732">Signal</keyword>
<gene>
    <name evidence="3" type="ORF">C3F09_09010</name>
</gene>
<dbReference type="EMBL" id="PQAP01000143">
    <property type="protein sequence ID" value="PWB70441.1"/>
    <property type="molecule type" value="Genomic_DNA"/>
</dbReference>
<dbReference type="InterPro" id="IPR026444">
    <property type="entry name" value="Secre_tail"/>
</dbReference>
<feature type="signal peptide" evidence="1">
    <location>
        <begin position="1"/>
        <end position="25"/>
    </location>
</feature>
<comment type="caution">
    <text evidence="3">The sequence shown here is derived from an EMBL/GenBank/DDBJ whole genome shotgun (WGS) entry which is preliminary data.</text>
</comment>
<evidence type="ECO:0000256" key="1">
    <source>
        <dbReference type="SAM" id="SignalP"/>
    </source>
</evidence>
<dbReference type="Proteomes" id="UP000250918">
    <property type="component" value="Unassembled WGS sequence"/>
</dbReference>
<evidence type="ECO:0000313" key="4">
    <source>
        <dbReference type="Proteomes" id="UP000250918"/>
    </source>
</evidence>
<organism evidence="3 4">
    <name type="scientific">candidate division GN15 bacterium</name>
    <dbReference type="NCBI Taxonomy" id="2072418"/>
    <lineage>
        <taxon>Bacteria</taxon>
        <taxon>candidate division GN15</taxon>
    </lineage>
</organism>